<protein>
    <recommendedName>
        <fullName evidence="2">DUF112 domain-containing protein</fullName>
    </recommendedName>
</protein>
<keyword evidence="1" id="KW-1133">Transmembrane helix</keyword>
<evidence type="ECO:0000313" key="4">
    <source>
        <dbReference type="Proteomes" id="UP000007374"/>
    </source>
</evidence>
<dbReference type="Pfam" id="PF01970">
    <property type="entry name" value="TctA"/>
    <property type="match status" value="1"/>
</dbReference>
<organism evidence="3 4">
    <name type="scientific">Nitratireductor indicus C115</name>
    <dbReference type="NCBI Taxonomy" id="1231190"/>
    <lineage>
        <taxon>Bacteria</taxon>
        <taxon>Pseudomonadati</taxon>
        <taxon>Pseudomonadota</taxon>
        <taxon>Alphaproteobacteria</taxon>
        <taxon>Hyphomicrobiales</taxon>
        <taxon>Phyllobacteriaceae</taxon>
        <taxon>Nitratireductor</taxon>
    </lineage>
</organism>
<feature type="transmembrane region" description="Helical" evidence="1">
    <location>
        <begin position="59"/>
        <end position="80"/>
    </location>
</feature>
<keyword evidence="4" id="KW-1185">Reference proteome</keyword>
<dbReference type="eggNOG" id="COG3333">
    <property type="taxonomic scope" value="Bacteria"/>
</dbReference>
<feature type="transmembrane region" description="Helical" evidence="1">
    <location>
        <begin position="353"/>
        <end position="376"/>
    </location>
</feature>
<reference evidence="3 4" key="1">
    <citation type="journal article" date="2012" name="J. Bacteriol.">
        <title>Genome Sequence of Nitratireductor indicus Type Strain C115.</title>
        <authorList>
            <person name="Lai Q."/>
            <person name="Li G."/>
            <person name="Yu Z."/>
            <person name="Shao Z."/>
        </authorList>
    </citation>
    <scope>NUCLEOTIDE SEQUENCE [LARGE SCALE GENOMIC DNA]</scope>
    <source>
        <strain evidence="3 4">C115</strain>
    </source>
</reference>
<name>K2NXG8_9HYPH</name>
<accession>K2NXG8</accession>
<feature type="transmembrane region" description="Helical" evidence="1">
    <location>
        <begin position="193"/>
        <end position="214"/>
    </location>
</feature>
<dbReference type="OrthoDB" id="9806425at2"/>
<dbReference type="AlphaFoldDB" id="K2NXG8"/>
<evidence type="ECO:0000313" key="3">
    <source>
        <dbReference type="EMBL" id="EKF42579.1"/>
    </source>
</evidence>
<dbReference type="PANTHER" id="PTHR35342">
    <property type="entry name" value="TRICARBOXYLIC TRANSPORT PROTEIN"/>
    <property type="match status" value="1"/>
</dbReference>
<dbReference type="PANTHER" id="PTHR35342:SF5">
    <property type="entry name" value="TRICARBOXYLIC TRANSPORT PROTEIN"/>
    <property type="match status" value="1"/>
</dbReference>
<feature type="domain" description="DUF112" evidence="2">
    <location>
        <begin position="19"/>
        <end position="437"/>
    </location>
</feature>
<feature type="transmembrane region" description="Helical" evidence="1">
    <location>
        <begin position="257"/>
        <end position="278"/>
    </location>
</feature>
<evidence type="ECO:0000259" key="2">
    <source>
        <dbReference type="Pfam" id="PF01970"/>
    </source>
</evidence>
<dbReference type="InterPro" id="IPR002823">
    <property type="entry name" value="DUF112_TM"/>
</dbReference>
<feature type="transmembrane region" description="Helical" evidence="1">
    <location>
        <begin position="136"/>
        <end position="159"/>
    </location>
</feature>
<comment type="caution">
    <text evidence="3">The sequence shown here is derived from an EMBL/GenBank/DDBJ whole genome shotgun (WGS) entry which is preliminary data.</text>
</comment>
<dbReference type="RefSeq" id="WP_009756582.1">
    <property type="nucleotide sequence ID" value="NZ_AMSI01000006.1"/>
</dbReference>
<sequence length="497" mass="51263">MFEALGAALWLITDPMVWLAIVTGTALGIVIGAIPGLGSIIGITICLPFTFVMGQMPAIALLLSVYCGSIYGGSIAAILINAPGTPQSAATVLDGFSMTKLGKPGHALGWATAASVFGGLFSCVVLILLAPQLAAFALNFGPVEVFALICLALTCIATISRGSMIKGLLAGAIGLWCGAVGSDPISGDLRFTFGYFPLSAGFDLVSMVVGLFALSEVFSRIAGERAEAGAVPAFSRMTLPSLGEWKGRLGVLLKSSVIGSVIGVLPGTGAATAAFISYAEAKRTSPRGDGFGKGEPDGIIAAESANNAVTGGALVPTLALGIPGDAVTAIMLSTLIIQGITPGVRLMVENPDIVYASFIVLIIINIAMLVIALATIRAIAFALKAPEAIIFTLVVFFCVVGSYGVRSSMFDVMTMVAAGIVGFLFRYFHVPIAPMVIGLVLGSQMELSLRQALVITDGDATLFLTEHPIALVLFIVTALLLAKPILLGLRRPRENTA</sequence>
<feature type="transmembrane region" description="Helical" evidence="1">
    <location>
        <begin position="388"/>
        <end position="405"/>
    </location>
</feature>
<dbReference type="Proteomes" id="UP000007374">
    <property type="component" value="Unassembled WGS sequence"/>
</dbReference>
<dbReference type="STRING" id="721133.SAMN05216176_106227"/>
<feature type="transmembrane region" description="Helical" evidence="1">
    <location>
        <begin position="417"/>
        <end position="441"/>
    </location>
</feature>
<evidence type="ECO:0000256" key="1">
    <source>
        <dbReference type="SAM" id="Phobius"/>
    </source>
</evidence>
<dbReference type="EMBL" id="AMSI01000006">
    <property type="protein sequence ID" value="EKF42579.1"/>
    <property type="molecule type" value="Genomic_DNA"/>
</dbReference>
<feature type="transmembrane region" description="Helical" evidence="1">
    <location>
        <begin position="107"/>
        <end position="129"/>
    </location>
</feature>
<proteinExistence type="predicted"/>
<gene>
    <name evidence="3" type="ORF">NA8A_10968</name>
</gene>
<keyword evidence="1" id="KW-0472">Membrane</keyword>
<keyword evidence="1" id="KW-0812">Transmembrane</keyword>
<feature type="transmembrane region" description="Helical" evidence="1">
    <location>
        <begin position="469"/>
        <end position="489"/>
    </location>
</feature>
<dbReference type="PATRIC" id="fig|1231190.3.peg.2289"/>